<reference evidence="6" key="1">
    <citation type="submission" date="2017-08" db="EMBL/GenBank/DDBJ databases">
        <title>Direct submision.</title>
        <authorList>
            <person name="Kim S.-J."/>
            <person name="Rhee S.-K."/>
        </authorList>
    </citation>
    <scope>NUCLEOTIDE SEQUENCE [LARGE SCALE GENOMIC DNA]</scope>
    <source>
        <strain evidence="6">GI5</strain>
    </source>
</reference>
<name>A0A2K9LR22_9GAMM</name>
<dbReference type="PIRSF" id="PIRSF003113">
    <property type="entry name" value="BolA"/>
    <property type="match status" value="1"/>
</dbReference>
<dbReference type="GO" id="GO:0005829">
    <property type="term" value="C:cytosol"/>
    <property type="evidence" value="ECO:0007669"/>
    <property type="project" value="TreeGrafter"/>
</dbReference>
<dbReference type="PANTHER" id="PTHR46229:SF2">
    <property type="entry name" value="BOLA-LIKE PROTEIN 1"/>
    <property type="match status" value="1"/>
</dbReference>
<dbReference type="InterPro" id="IPR050961">
    <property type="entry name" value="BolA/IbaG_stress_morph_reg"/>
</dbReference>
<dbReference type="PANTHER" id="PTHR46229">
    <property type="entry name" value="BOLA TRANSCRIPTION REGULATOR"/>
    <property type="match status" value="1"/>
</dbReference>
<comment type="similarity">
    <text evidence="1 3">Belongs to the BolA/IbaG family.</text>
</comment>
<evidence type="ECO:0000256" key="2">
    <source>
        <dbReference type="ARBA" id="ARBA00074073"/>
    </source>
</evidence>
<evidence type="ECO:0000256" key="1">
    <source>
        <dbReference type="ARBA" id="ARBA00005578"/>
    </source>
</evidence>
<gene>
    <name evidence="5" type="ORF">Kalk_20945</name>
</gene>
<dbReference type="AlphaFoldDB" id="A0A2K9LR22"/>
<dbReference type="InterPro" id="IPR002634">
    <property type="entry name" value="BolA"/>
</dbReference>
<dbReference type="FunFam" id="3.30.300.90:FF:000001">
    <property type="entry name" value="Transcriptional regulator BolA"/>
    <property type="match status" value="1"/>
</dbReference>
<dbReference type="Pfam" id="PF01722">
    <property type="entry name" value="BolA"/>
    <property type="match status" value="1"/>
</dbReference>
<evidence type="ECO:0000256" key="4">
    <source>
        <dbReference type="SAM" id="MobiDB-lite"/>
    </source>
</evidence>
<dbReference type="Gene3D" id="3.30.300.90">
    <property type="entry name" value="BolA-like"/>
    <property type="match status" value="1"/>
</dbReference>
<evidence type="ECO:0000256" key="3">
    <source>
        <dbReference type="RuleBase" id="RU003860"/>
    </source>
</evidence>
<dbReference type="Proteomes" id="UP000235116">
    <property type="component" value="Chromosome"/>
</dbReference>
<dbReference type="SUPFAM" id="SSF82657">
    <property type="entry name" value="BolA-like"/>
    <property type="match status" value="1"/>
</dbReference>
<proteinExistence type="inferred from homology"/>
<evidence type="ECO:0000313" key="6">
    <source>
        <dbReference type="Proteomes" id="UP000235116"/>
    </source>
</evidence>
<feature type="region of interest" description="Disordered" evidence="4">
    <location>
        <begin position="87"/>
        <end position="111"/>
    </location>
</feature>
<dbReference type="GO" id="GO:0006351">
    <property type="term" value="P:DNA-templated transcription"/>
    <property type="evidence" value="ECO:0007669"/>
    <property type="project" value="TreeGrafter"/>
</dbReference>
<dbReference type="InterPro" id="IPR036065">
    <property type="entry name" value="BolA-like_sf"/>
</dbReference>
<evidence type="ECO:0000313" key="5">
    <source>
        <dbReference type="EMBL" id="AUM14743.1"/>
    </source>
</evidence>
<dbReference type="OrthoDB" id="9801469at2"/>
<dbReference type="GO" id="GO:1990229">
    <property type="term" value="C:iron-sulfur cluster assembly complex"/>
    <property type="evidence" value="ECO:0007669"/>
    <property type="project" value="UniProtKB-ARBA"/>
</dbReference>
<organism evidence="5 6">
    <name type="scientific">Ketobacter alkanivorans</name>
    <dbReference type="NCBI Taxonomy" id="1917421"/>
    <lineage>
        <taxon>Bacteria</taxon>
        <taxon>Pseudomonadati</taxon>
        <taxon>Pseudomonadota</taxon>
        <taxon>Gammaproteobacteria</taxon>
        <taxon>Pseudomonadales</taxon>
        <taxon>Ketobacteraceae</taxon>
        <taxon>Ketobacter</taxon>
    </lineage>
</organism>
<dbReference type="EMBL" id="CP022684">
    <property type="protein sequence ID" value="AUM14743.1"/>
    <property type="molecule type" value="Genomic_DNA"/>
</dbReference>
<dbReference type="KEGG" id="kak:Kalk_20945"/>
<keyword evidence="6" id="KW-1185">Reference proteome</keyword>
<protein>
    <recommendedName>
        <fullName evidence="2">DNA-binding transcriptional regulator BolA</fullName>
    </recommendedName>
</protein>
<dbReference type="RefSeq" id="WP_101896112.1">
    <property type="nucleotide sequence ID" value="NZ_CP022684.1"/>
</dbReference>
<sequence>MSKPFPVQAAIESKLSQHFNPSLLQVVNESHMHSVPANSETHFKVVVVSDLFTGKRSVARHQMIYKVLSEELAGPVHALAIHTYTDDEWQKTGAESPDSPTCRGGSKADQH</sequence>
<accession>A0A2K9LR22</accession>